<keyword evidence="3" id="KW-0249">Electron transport</keyword>
<feature type="signal peptide" evidence="6">
    <location>
        <begin position="1"/>
        <end position="23"/>
    </location>
</feature>
<evidence type="ECO:0000313" key="9">
    <source>
        <dbReference type="Proteomes" id="UP000221024"/>
    </source>
</evidence>
<evidence type="ECO:0000256" key="3">
    <source>
        <dbReference type="ARBA" id="ARBA00022982"/>
    </source>
</evidence>
<dbReference type="GO" id="GO:0005507">
    <property type="term" value="F:copper ion binding"/>
    <property type="evidence" value="ECO:0007669"/>
    <property type="project" value="InterPro"/>
</dbReference>
<dbReference type="SUPFAM" id="SSF49503">
    <property type="entry name" value="Cupredoxins"/>
    <property type="match status" value="1"/>
</dbReference>
<evidence type="ECO:0000256" key="5">
    <source>
        <dbReference type="SAM" id="MobiDB-lite"/>
    </source>
</evidence>
<organism evidence="8 9">
    <name type="scientific">Longimonas halophila</name>
    <dbReference type="NCBI Taxonomy" id="1469170"/>
    <lineage>
        <taxon>Bacteria</taxon>
        <taxon>Pseudomonadati</taxon>
        <taxon>Rhodothermota</taxon>
        <taxon>Rhodothermia</taxon>
        <taxon>Rhodothermales</taxon>
        <taxon>Salisaetaceae</taxon>
        <taxon>Longimonas</taxon>
    </lineage>
</organism>
<dbReference type="PROSITE" id="PS00196">
    <property type="entry name" value="COPPER_BLUE"/>
    <property type="match status" value="1"/>
</dbReference>
<keyword evidence="2" id="KW-0479">Metal-binding</keyword>
<dbReference type="AlphaFoldDB" id="A0A2H3NYS7"/>
<keyword evidence="1" id="KW-0813">Transport</keyword>
<dbReference type="InterPro" id="IPR028871">
    <property type="entry name" value="BlueCu_1_BS"/>
</dbReference>
<feature type="region of interest" description="Disordered" evidence="5">
    <location>
        <begin position="29"/>
        <end position="54"/>
    </location>
</feature>
<dbReference type="Gene3D" id="2.60.40.420">
    <property type="entry name" value="Cupredoxins - blue copper proteins"/>
    <property type="match status" value="1"/>
</dbReference>
<dbReference type="CDD" id="cd04233">
    <property type="entry name" value="Auracyanin"/>
    <property type="match status" value="1"/>
</dbReference>
<feature type="domain" description="Blue (type 1) copper" evidence="7">
    <location>
        <begin position="56"/>
        <end position="176"/>
    </location>
</feature>
<dbReference type="GO" id="GO:0009055">
    <property type="term" value="F:electron transfer activity"/>
    <property type="evidence" value="ECO:0007669"/>
    <property type="project" value="InterPro"/>
</dbReference>
<feature type="chain" id="PRO_5013668985" description="Blue (type 1) copper domain-containing protein" evidence="6">
    <location>
        <begin position="24"/>
        <end position="177"/>
    </location>
</feature>
<name>A0A2H3NYS7_9BACT</name>
<evidence type="ECO:0000256" key="6">
    <source>
        <dbReference type="SAM" id="SignalP"/>
    </source>
</evidence>
<evidence type="ECO:0000256" key="1">
    <source>
        <dbReference type="ARBA" id="ARBA00022448"/>
    </source>
</evidence>
<dbReference type="InterPro" id="IPR050845">
    <property type="entry name" value="Cu-binding_ET"/>
</dbReference>
<dbReference type="InterPro" id="IPR008972">
    <property type="entry name" value="Cupredoxin"/>
</dbReference>
<gene>
    <name evidence="8" type="ORF">CRI93_05805</name>
</gene>
<dbReference type="InterPro" id="IPR000923">
    <property type="entry name" value="BlueCu_1"/>
</dbReference>
<keyword evidence="6" id="KW-0732">Signal</keyword>
<keyword evidence="4" id="KW-0186">Copper</keyword>
<protein>
    <recommendedName>
        <fullName evidence="7">Blue (type 1) copper domain-containing protein</fullName>
    </recommendedName>
</protein>
<dbReference type="RefSeq" id="WP_098061681.1">
    <property type="nucleotide sequence ID" value="NZ_PDEP01000004.1"/>
</dbReference>
<comment type="caution">
    <text evidence="8">The sequence shown here is derived from an EMBL/GenBank/DDBJ whole genome shotgun (WGS) entry which is preliminary data.</text>
</comment>
<dbReference type="PROSITE" id="PS51257">
    <property type="entry name" value="PROKAR_LIPOPROTEIN"/>
    <property type="match status" value="1"/>
</dbReference>
<proteinExistence type="predicted"/>
<accession>A0A2H3NYS7</accession>
<dbReference type="Proteomes" id="UP000221024">
    <property type="component" value="Unassembled WGS sequence"/>
</dbReference>
<evidence type="ECO:0000259" key="7">
    <source>
        <dbReference type="Pfam" id="PF00127"/>
    </source>
</evidence>
<dbReference type="EMBL" id="PDEP01000004">
    <property type="protein sequence ID" value="PEN07957.1"/>
    <property type="molecule type" value="Genomic_DNA"/>
</dbReference>
<dbReference type="Pfam" id="PF00127">
    <property type="entry name" value="Copper-bind"/>
    <property type="match status" value="1"/>
</dbReference>
<evidence type="ECO:0000256" key="2">
    <source>
        <dbReference type="ARBA" id="ARBA00022723"/>
    </source>
</evidence>
<evidence type="ECO:0000313" key="8">
    <source>
        <dbReference type="EMBL" id="PEN07957.1"/>
    </source>
</evidence>
<dbReference type="OrthoDB" id="9808161at2"/>
<dbReference type="PANTHER" id="PTHR38439:SF2">
    <property type="entry name" value="OUTER MEMBRANE PROTEIN H.8"/>
    <property type="match status" value="1"/>
</dbReference>
<keyword evidence="9" id="KW-1185">Reference proteome</keyword>
<dbReference type="PANTHER" id="PTHR38439">
    <property type="entry name" value="AURACYANIN-B"/>
    <property type="match status" value="1"/>
</dbReference>
<sequence length="177" mass="18778">MIRSTFRTTFTILLAGTLALFLAACGGGEAPEGDSAESESGGATTEQSADVDREITLQPEGNQMKYATTELTVEAGETVRLVFENIAESPSMVHNVLILNTDDEEVVERVGTAGQSAGQSEGYVPDDDAIIAHTPLAQPGETVEVTFTAPEEPGEYTYVCTYPGHWAMMQGTLVVEG</sequence>
<evidence type="ECO:0000256" key="4">
    <source>
        <dbReference type="ARBA" id="ARBA00023008"/>
    </source>
</evidence>
<reference evidence="8 9" key="1">
    <citation type="submission" date="2017-10" db="EMBL/GenBank/DDBJ databases">
        <title>Draft genome of Longimonas halophila.</title>
        <authorList>
            <person name="Goh K.M."/>
            <person name="Shamsir M.S."/>
            <person name="Lim S.W."/>
        </authorList>
    </citation>
    <scope>NUCLEOTIDE SEQUENCE [LARGE SCALE GENOMIC DNA]</scope>
    <source>
        <strain evidence="8 9">KCTC 42399</strain>
    </source>
</reference>